<comment type="caution">
    <text evidence="10">The sequence shown here is derived from an EMBL/GenBank/DDBJ whole genome shotgun (WGS) entry which is preliminary data.</text>
</comment>
<feature type="compositionally biased region" description="Polar residues" evidence="8">
    <location>
        <begin position="40"/>
        <end position="61"/>
    </location>
</feature>
<evidence type="ECO:0000256" key="6">
    <source>
        <dbReference type="ARBA" id="ARBA00023163"/>
    </source>
</evidence>
<evidence type="ECO:0000256" key="1">
    <source>
        <dbReference type="ARBA" id="ARBA00004123"/>
    </source>
</evidence>
<dbReference type="Proteomes" id="UP000187609">
    <property type="component" value="Unassembled WGS sequence"/>
</dbReference>
<comment type="subcellular location">
    <subcellularLocation>
        <location evidence="1">Nucleus</location>
    </subcellularLocation>
</comment>
<dbReference type="GO" id="GO:0009873">
    <property type="term" value="P:ethylene-activated signaling pathway"/>
    <property type="evidence" value="ECO:0007669"/>
    <property type="project" value="UniProtKB-KW"/>
</dbReference>
<organism evidence="10 11">
    <name type="scientific">Nicotiana attenuata</name>
    <name type="common">Coyote tobacco</name>
    <dbReference type="NCBI Taxonomy" id="49451"/>
    <lineage>
        <taxon>Eukaryota</taxon>
        <taxon>Viridiplantae</taxon>
        <taxon>Streptophyta</taxon>
        <taxon>Embryophyta</taxon>
        <taxon>Tracheophyta</taxon>
        <taxon>Spermatophyta</taxon>
        <taxon>Magnoliopsida</taxon>
        <taxon>eudicotyledons</taxon>
        <taxon>Gunneridae</taxon>
        <taxon>Pentapetalae</taxon>
        <taxon>asterids</taxon>
        <taxon>lamiids</taxon>
        <taxon>Solanales</taxon>
        <taxon>Solanaceae</taxon>
        <taxon>Nicotianoideae</taxon>
        <taxon>Nicotianeae</taxon>
        <taxon>Nicotiana</taxon>
    </lineage>
</organism>
<dbReference type="InterPro" id="IPR001471">
    <property type="entry name" value="AP2/ERF_dom"/>
</dbReference>
<evidence type="ECO:0000313" key="10">
    <source>
        <dbReference type="EMBL" id="OIT06584.1"/>
    </source>
</evidence>
<dbReference type="GO" id="GO:0005634">
    <property type="term" value="C:nucleus"/>
    <property type="evidence" value="ECO:0007669"/>
    <property type="project" value="UniProtKB-SubCell"/>
</dbReference>
<proteinExistence type="predicted"/>
<keyword evidence="5" id="KW-0238">DNA-binding</keyword>
<keyword evidence="4" id="KW-0805">Transcription regulation</keyword>
<keyword evidence="7" id="KW-0539">Nucleus</keyword>
<dbReference type="GO" id="GO:0003677">
    <property type="term" value="F:DNA binding"/>
    <property type="evidence" value="ECO:0007669"/>
    <property type="project" value="UniProtKB-KW"/>
</dbReference>
<keyword evidence="6" id="KW-0804">Transcription</keyword>
<dbReference type="PROSITE" id="PS51032">
    <property type="entry name" value="AP2_ERF"/>
    <property type="match status" value="3"/>
</dbReference>
<evidence type="ECO:0000313" key="11">
    <source>
        <dbReference type="Proteomes" id="UP000187609"/>
    </source>
</evidence>
<name>A0A1J6J1D5_NICAT</name>
<evidence type="ECO:0000256" key="4">
    <source>
        <dbReference type="ARBA" id="ARBA00023015"/>
    </source>
</evidence>
<dbReference type="PANTHER" id="PTHR31677">
    <property type="entry name" value="AP2 DOMAIN CLASS TRANSCRIPTION FACTOR"/>
    <property type="match status" value="1"/>
</dbReference>
<dbReference type="PANTHER" id="PTHR31677:SF247">
    <property type="entry name" value="AP2_ERF DOMAIN-CONTAINING PROTEIN"/>
    <property type="match status" value="1"/>
</dbReference>
<dbReference type="InterPro" id="IPR016177">
    <property type="entry name" value="DNA-bd_dom_sf"/>
</dbReference>
<feature type="domain" description="AP2/ERF" evidence="9">
    <location>
        <begin position="263"/>
        <end position="326"/>
    </location>
</feature>
<dbReference type="CDD" id="cd00018">
    <property type="entry name" value="AP2"/>
    <property type="match status" value="2"/>
</dbReference>
<feature type="region of interest" description="Disordered" evidence="8">
    <location>
        <begin position="114"/>
        <end position="137"/>
    </location>
</feature>
<feature type="domain" description="AP2/ERF" evidence="9">
    <location>
        <begin position="162"/>
        <end position="202"/>
    </location>
</feature>
<feature type="compositionally biased region" description="Polar residues" evidence="8">
    <location>
        <begin position="240"/>
        <end position="261"/>
    </location>
</feature>
<evidence type="ECO:0000256" key="3">
    <source>
        <dbReference type="ARBA" id="ARBA00022821"/>
    </source>
</evidence>
<accession>A0A1J6J1D5</accession>
<evidence type="ECO:0000256" key="7">
    <source>
        <dbReference type="ARBA" id="ARBA00023242"/>
    </source>
</evidence>
<protein>
    <submittedName>
        <fullName evidence="10">Ethylene-responsive transcription factor erf118</fullName>
    </submittedName>
</protein>
<dbReference type="EMBL" id="MJEQ01037184">
    <property type="protein sequence ID" value="OIT06584.1"/>
    <property type="molecule type" value="Genomic_DNA"/>
</dbReference>
<gene>
    <name evidence="10" type="primary">ERF118_0</name>
    <name evidence="10" type="ORF">A4A49_13807</name>
</gene>
<dbReference type="SMART" id="SM00380">
    <property type="entry name" value="AP2"/>
    <property type="match status" value="3"/>
</dbReference>
<reference evidence="10" key="1">
    <citation type="submission" date="2016-11" db="EMBL/GenBank/DDBJ databases">
        <title>The genome of Nicotiana attenuata.</title>
        <authorList>
            <person name="Xu S."/>
            <person name="Brockmoeller T."/>
            <person name="Gaquerel E."/>
            <person name="Navarro A."/>
            <person name="Kuhl H."/>
            <person name="Gase K."/>
            <person name="Ling Z."/>
            <person name="Zhou W."/>
            <person name="Kreitzer C."/>
            <person name="Stanke M."/>
            <person name="Tang H."/>
            <person name="Lyons E."/>
            <person name="Pandey P."/>
            <person name="Pandey S.P."/>
            <person name="Timmermann B."/>
            <person name="Baldwin I.T."/>
        </authorList>
    </citation>
    <scope>NUCLEOTIDE SEQUENCE [LARGE SCALE GENOMIC DNA]</scope>
    <source>
        <strain evidence="10">UT</strain>
    </source>
</reference>
<dbReference type="GO" id="GO:0006952">
    <property type="term" value="P:defense response"/>
    <property type="evidence" value="ECO:0007669"/>
    <property type="project" value="UniProtKB-KW"/>
</dbReference>
<feature type="region of interest" description="Disordered" evidence="8">
    <location>
        <begin position="147"/>
        <end position="166"/>
    </location>
</feature>
<sequence length="642" mass="70598">MMRHNFLGFGREKTGKQGGESKNCEQFQPDSSGAELSPLANDQSVNTADSSRNARSNSPEIISTGVRNRRNGKYAGVIRDPIKKKGAWLGTFSTVQEASKAYFSKKCEFENLNQGKQGGESKSFEQLQPDSSGGELTPVAYDQALNTAGVSRNARSNSSETMFTGVRKRKNRKYAAVIRDLIKKKRVWLGTFSSAQEASKAYFSKKCGFEKLNQGKQGGESKNCEQLQPDSSGGELSPLANDQSLNTAGVSRSGRSNSPETTHFIGVRKRNSGNYTSEIRNPISKRKFWLGTYGTAEEASQAYQSKKLEFQKQLKAKQQCSKLTSSAREKQDGKKKLVNVKLGHEAVNREGLQPESAGGSSSSEIDVPISNSLDGGSDQGIDFHEIIHSMRFRKGKSGKYTTEITSPISMTNNLLATLGPTEEAFHANPSKKLDFQSSEKVELQSHMPTDSTAGEKHAGQEDEDLWMGQWVQLPGDRTVKLSLRLGLPIIDNYGSLLEKTEQLDPSITKNSLGTLGPTEEAFHANPPKKLDFQISEKVELQSNMPTDSTAGEKRVGQEDEDLWMGQWVQLQTYNRQINLRDHLVINHGTSSSSNNPSKPCVFNSIDTTIEEVSIIEGATGINPPLEDDLKVKKYESCADIIS</sequence>
<feature type="domain" description="AP2/ERF" evidence="9">
    <location>
        <begin position="62"/>
        <end position="125"/>
    </location>
</feature>
<feature type="region of interest" description="Disordered" evidence="8">
    <location>
        <begin position="214"/>
        <end position="278"/>
    </location>
</feature>
<dbReference type="GO" id="GO:0003700">
    <property type="term" value="F:DNA-binding transcription factor activity"/>
    <property type="evidence" value="ECO:0007669"/>
    <property type="project" value="InterPro"/>
</dbReference>
<dbReference type="AlphaFoldDB" id="A0A1J6J1D5"/>
<dbReference type="Gramene" id="OIT06584">
    <property type="protein sequence ID" value="OIT06584"/>
    <property type="gene ID" value="A4A49_13807"/>
</dbReference>
<dbReference type="InterPro" id="IPR036955">
    <property type="entry name" value="AP2/ERF_dom_sf"/>
</dbReference>
<evidence type="ECO:0000256" key="2">
    <source>
        <dbReference type="ARBA" id="ARBA00022745"/>
    </source>
</evidence>
<keyword evidence="11" id="KW-1185">Reference proteome</keyword>
<dbReference type="Gene3D" id="3.30.730.10">
    <property type="entry name" value="AP2/ERF domain"/>
    <property type="match status" value="3"/>
</dbReference>
<dbReference type="SUPFAM" id="SSF54171">
    <property type="entry name" value="DNA-binding domain"/>
    <property type="match status" value="3"/>
</dbReference>
<feature type="compositionally biased region" description="Polar residues" evidence="8">
    <location>
        <begin position="147"/>
        <end position="162"/>
    </location>
</feature>
<evidence type="ECO:0000256" key="8">
    <source>
        <dbReference type="SAM" id="MobiDB-lite"/>
    </source>
</evidence>
<evidence type="ECO:0000256" key="5">
    <source>
        <dbReference type="ARBA" id="ARBA00023125"/>
    </source>
</evidence>
<feature type="region of interest" description="Disordered" evidence="8">
    <location>
        <begin position="1"/>
        <end position="68"/>
    </location>
</feature>
<evidence type="ECO:0000259" key="9">
    <source>
        <dbReference type="PROSITE" id="PS51032"/>
    </source>
</evidence>
<keyword evidence="3" id="KW-0611">Plant defense</keyword>
<keyword evidence="2" id="KW-0936">Ethylene signaling pathway</keyword>